<feature type="transmembrane region" description="Helical" evidence="2">
    <location>
        <begin position="169"/>
        <end position="189"/>
    </location>
</feature>
<keyword evidence="1" id="KW-0571">Peptide transport</keyword>
<keyword evidence="2" id="KW-1133">Transmembrane helix</keyword>
<dbReference type="SUPFAM" id="SSF103473">
    <property type="entry name" value="MFS general substrate transporter"/>
    <property type="match status" value="1"/>
</dbReference>
<dbReference type="GO" id="GO:0015833">
    <property type="term" value="P:peptide transport"/>
    <property type="evidence" value="ECO:0007669"/>
    <property type="project" value="UniProtKB-KW"/>
</dbReference>
<feature type="transmembrane region" description="Helical" evidence="2">
    <location>
        <begin position="359"/>
        <end position="381"/>
    </location>
</feature>
<feature type="transmembrane region" description="Helical" evidence="2">
    <location>
        <begin position="75"/>
        <end position="96"/>
    </location>
</feature>
<dbReference type="AlphaFoldDB" id="A0A1X7UKY2"/>
<feature type="transmembrane region" description="Helical" evidence="2">
    <location>
        <begin position="145"/>
        <end position="163"/>
    </location>
</feature>
<keyword evidence="2" id="KW-0472">Membrane</keyword>
<dbReference type="Gene3D" id="1.20.1250.20">
    <property type="entry name" value="MFS general substrate transporter like domains"/>
    <property type="match status" value="1"/>
</dbReference>
<proteinExistence type="predicted"/>
<keyword evidence="1" id="KW-0813">Transport</keyword>
<evidence type="ECO:0000256" key="2">
    <source>
        <dbReference type="SAM" id="Phobius"/>
    </source>
</evidence>
<feature type="transmembrane region" description="Helical" evidence="2">
    <location>
        <begin position="334"/>
        <end position="353"/>
    </location>
</feature>
<sequence>MAKSFKLVFITSFSAVLVLIWDHLLYFQFGIDWYYLKFGNDYIEIFTYTESLLYLSFPFFGLLADVWIGRYKAILIGMILCFISWIMSGIGFIIQSCDGPEVLQWLAFGIAYFTQYVGLASFSANIIQYTIDQLVGASADELNTVIYWHCAALALSSLLLSFANCFDTYKYINLIMFILSGVAVSLVLVSHSFFKHKLENIPLIKNPIKLIVRVLCYARKHKYPENRSALTYWEEKAPSRIDLGKDKYGGPFTVEEVENVKTVFRIIPMFIAIIGYSLSEEVYFNNDNNTSFLVCGILNDGLHNGCSFLLILLYLYFFRVFFYKYIPSMLRRMSFGLVFALISRIPYLLPFLNITWKELASQILVGISYVLVNPVSLEFIVAQSPVQTRGVMVGIWYASWQIGIILSRFIAFLFHCGHQNICLNLYYHLTKLVLLLIILIVFVILAKRYKYRVRENEVNIVQIVDRTYQNYFKQEEEYNNQENNIDISSIVN</sequence>
<name>A0A1X7UKY2_AMPQE</name>
<feature type="transmembrane region" description="Helical" evidence="2">
    <location>
        <begin position="7"/>
        <end position="31"/>
    </location>
</feature>
<evidence type="ECO:0000256" key="1">
    <source>
        <dbReference type="ARBA" id="ARBA00022856"/>
    </source>
</evidence>
<feature type="transmembrane region" description="Helical" evidence="2">
    <location>
        <begin position="51"/>
        <end position="68"/>
    </location>
</feature>
<feature type="transmembrane region" description="Helical" evidence="2">
    <location>
        <begin position="393"/>
        <end position="414"/>
    </location>
</feature>
<protein>
    <recommendedName>
        <fullName evidence="4">Major facilitator superfamily (MFS) profile domain-containing protein</fullName>
    </recommendedName>
</protein>
<dbReference type="OrthoDB" id="8904098at2759"/>
<feature type="transmembrane region" description="Helical" evidence="2">
    <location>
        <begin position="262"/>
        <end position="279"/>
    </location>
</feature>
<dbReference type="EnsemblMetazoa" id="Aqu2.1.28326_001">
    <property type="protein sequence ID" value="Aqu2.1.28326_001"/>
    <property type="gene ID" value="Aqu2.1.28326"/>
</dbReference>
<dbReference type="PANTHER" id="PTHR11654">
    <property type="entry name" value="OLIGOPEPTIDE TRANSPORTER-RELATED"/>
    <property type="match status" value="1"/>
</dbReference>
<evidence type="ECO:0000313" key="3">
    <source>
        <dbReference type="EnsemblMetazoa" id="Aqu2.1.28326_001"/>
    </source>
</evidence>
<feature type="transmembrane region" description="Helical" evidence="2">
    <location>
        <begin position="302"/>
        <end position="322"/>
    </location>
</feature>
<evidence type="ECO:0008006" key="4">
    <source>
        <dbReference type="Google" id="ProtNLM"/>
    </source>
</evidence>
<organism evidence="3">
    <name type="scientific">Amphimedon queenslandica</name>
    <name type="common">Sponge</name>
    <dbReference type="NCBI Taxonomy" id="400682"/>
    <lineage>
        <taxon>Eukaryota</taxon>
        <taxon>Metazoa</taxon>
        <taxon>Porifera</taxon>
        <taxon>Demospongiae</taxon>
        <taxon>Heteroscleromorpha</taxon>
        <taxon>Haplosclerida</taxon>
        <taxon>Niphatidae</taxon>
        <taxon>Amphimedon</taxon>
    </lineage>
</organism>
<dbReference type="InParanoid" id="A0A1X7UKY2"/>
<keyword evidence="1" id="KW-0653">Protein transport</keyword>
<feature type="transmembrane region" description="Helical" evidence="2">
    <location>
        <begin position="426"/>
        <end position="446"/>
    </location>
</feature>
<accession>A0A1X7UKY2</accession>
<feature type="transmembrane region" description="Helical" evidence="2">
    <location>
        <begin position="102"/>
        <end position="124"/>
    </location>
</feature>
<keyword evidence="2" id="KW-0812">Transmembrane</keyword>
<dbReference type="InterPro" id="IPR036259">
    <property type="entry name" value="MFS_trans_sf"/>
</dbReference>
<reference evidence="3" key="1">
    <citation type="submission" date="2017-05" db="UniProtKB">
        <authorList>
            <consortium name="EnsemblMetazoa"/>
        </authorList>
    </citation>
    <scope>IDENTIFICATION</scope>
</reference>